<feature type="non-terminal residue" evidence="6">
    <location>
        <position position="606"/>
    </location>
</feature>
<dbReference type="Pfam" id="PF07259">
    <property type="entry name" value="ProSAAS"/>
    <property type="match status" value="1"/>
</dbReference>
<evidence type="ECO:0000256" key="3">
    <source>
        <dbReference type="ARBA" id="ARBA00017551"/>
    </source>
</evidence>
<reference evidence="6 7" key="1">
    <citation type="journal article" date="2021" name="Cell">
        <title>Tracing the genetic footprints of vertebrate landing in non-teleost ray-finned fishes.</title>
        <authorList>
            <person name="Bi X."/>
            <person name="Wang K."/>
            <person name="Yang L."/>
            <person name="Pan H."/>
            <person name="Jiang H."/>
            <person name="Wei Q."/>
            <person name="Fang M."/>
            <person name="Yu H."/>
            <person name="Zhu C."/>
            <person name="Cai Y."/>
            <person name="He Y."/>
            <person name="Gan X."/>
            <person name="Zeng H."/>
            <person name="Yu D."/>
            <person name="Zhu Y."/>
            <person name="Jiang H."/>
            <person name="Qiu Q."/>
            <person name="Yang H."/>
            <person name="Zhang Y.E."/>
            <person name="Wang W."/>
            <person name="Zhu M."/>
            <person name="He S."/>
            <person name="Zhang G."/>
        </authorList>
    </citation>
    <scope>NUCLEOTIDE SEQUENCE [LARGE SCALE GENOMIC DNA]</scope>
    <source>
        <strain evidence="6">Bchr_013</strain>
    </source>
</reference>
<dbReference type="Pfam" id="PF10273">
    <property type="entry name" value="WGG"/>
    <property type="match status" value="1"/>
</dbReference>
<evidence type="ECO:0000256" key="1">
    <source>
        <dbReference type="ARBA" id="ARBA00002210"/>
    </source>
</evidence>
<evidence type="ECO:0000256" key="5">
    <source>
        <dbReference type="SAM" id="MobiDB-lite"/>
    </source>
</evidence>
<dbReference type="InterPro" id="IPR019398">
    <property type="entry name" value="Pre-rRNA_process_TSR2"/>
</dbReference>
<keyword evidence="7" id="KW-1185">Reference proteome</keyword>
<evidence type="ECO:0000256" key="4">
    <source>
        <dbReference type="ARBA" id="ARBA00022552"/>
    </source>
</evidence>
<protein>
    <recommendedName>
        <fullName evidence="3">Pre-rRNA-processing protein TSR2 homolog</fullName>
    </recommendedName>
</protein>
<name>A0A8X7WUC3_POLSE</name>
<organism evidence="6 7">
    <name type="scientific">Polypterus senegalus</name>
    <name type="common">Senegal bichir</name>
    <dbReference type="NCBI Taxonomy" id="55291"/>
    <lineage>
        <taxon>Eukaryota</taxon>
        <taxon>Metazoa</taxon>
        <taxon>Chordata</taxon>
        <taxon>Craniata</taxon>
        <taxon>Vertebrata</taxon>
        <taxon>Euteleostomi</taxon>
        <taxon>Actinopterygii</taxon>
        <taxon>Polypteriformes</taxon>
        <taxon>Polypteridae</taxon>
        <taxon>Polypterus</taxon>
    </lineage>
</organism>
<dbReference type="EMBL" id="JAATIS010009265">
    <property type="protein sequence ID" value="KAG2455739.1"/>
    <property type="molecule type" value="Genomic_DNA"/>
</dbReference>
<dbReference type="GO" id="GO:0006364">
    <property type="term" value="P:rRNA processing"/>
    <property type="evidence" value="ECO:0007669"/>
    <property type="project" value="UniProtKB-KW"/>
</dbReference>
<dbReference type="AlphaFoldDB" id="A0A8X7WUC3"/>
<comment type="similarity">
    <text evidence="2">Belongs to the TSR2 family.</text>
</comment>
<evidence type="ECO:0000256" key="2">
    <source>
        <dbReference type="ARBA" id="ARBA00006524"/>
    </source>
</evidence>
<feature type="compositionally biased region" description="Polar residues" evidence="5">
    <location>
        <begin position="283"/>
        <end position="293"/>
    </location>
</feature>
<accession>A0A8X7WUC3</accession>
<feature type="non-terminal residue" evidence="6">
    <location>
        <position position="1"/>
    </location>
</feature>
<keyword evidence="4" id="KW-0698">rRNA processing</keyword>
<sequence>MGWTGIPTRRGDVPYLDRRLQVDIQASQPREKQVPYLNETLQVEGWISQAKEKIPFLDWKPQADGQGVAEQRTVRTVHVLIALSGALDLSAIFVSPALRQRLPSSKMAARNVEARELFGNAVRAVLETWPVLKIAVENGFGGVYSQQKADWMVGAVQQYFFDNADLQQYEVEDFLAELLNNEFDTVVEDDSLPQVALQICKLFSSCSQGHLIEVQAKIDELIQKKITTKVNVVAAKGLDEEEEESSEEDEVGEAMDCEAACSSTMTSSGRQTSLPPSEDKSDQPVNSVGQQGVWSHDEVGTARRFRRDLRDSLPYEAEMMAYPAAEMQPRLRNDIYQQGDNWDQRLGLALQQMVEDGRRRNQEAAYLANMLRLLSEVGQEGYVSPIKSSKEPSLAMGDFQGQYPSDYDETGVPNNMVKPQGGWQNLLDPQLAQALLNHYRQQRLYETSLGPASRLSLQDAEGEAPEENEDETLRYLLGRILAGMTEGGQQLSRLSKQDLASITGGSKLDHQPGLKRSRRSLDDGSDISDKTNLLRVKRLDDTDEETEITSEDPRNLQDGAYHAVQAGLQRMKRIDTEQNGKPIRRRRYVGYDPDELAERILKYLPD</sequence>
<evidence type="ECO:0000313" key="6">
    <source>
        <dbReference type="EMBL" id="KAG2455739.1"/>
    </source>
</evidence>
<dbReference type="PANTHER" id="PTHR21250">
    <property type="entry name" value="PRE-RRNA-PROCESSING PROTEIN TSR2 HOMOLOG"/>
    <property type="match status" value="1"/>
</dbReference>
<dbReference type="Proteomes" id="UP000886611">
    <property type="component" value="Unassembled WGS sequence"/>
</dbReference>
<dbReference type="InterPro" id="IPR010832">
    <property type="entry name" value="ProSAAS"/>
</dbReference>
<gene>
    <name evidence="6" type="primary">Tsr2</name>
    <name evidence="6" type="ORF">GTO96_0007301</name>
</gene>
<feature type="region of interest" description="Disordered" evidence="5">
    <location>
        <begin position="503"/>
        <end position="527"/>
    </location>
</feature>
<dbReference type="GO" id="GO:0004866">
    <property type="term" value="F:endopeptidase inhibitor activity"/>
    <property type="evidence" value="ECO:0007669"/>
    <property type="project" value="InterPro"/>
</dbReference>
<proteinExistence type="inferred from homology"/>
<comment type="function">
    <text evidence="1">May be involved in 20S pre-rRNA processing.</text>
</comment>
<evidence type="ECO:0000313" key="7">
    <source>
        <dbReference type="Proteomes" id="UP000886611"/>
    </source>
</evidence>
<comment type="caution">
    <text evidence="6">The sequence shown here is derived from an EMBL/GenBank/DDBJ whole genome shotgun (WGS) entry which is preliminary data.</text>
</comment>
<feature type="compositionally biased region" description="Polar residues" evidence="5">
    <location>
        <begin position="261"/>
        <end position="275"/>
    </location>
</feature>
<feature type="region of interest" description="Disordered" evidence="5">
    <location>
        <begin position="261"/>
        <end position="297"/>
    </location>
</feature>